<proteinExistence type="inferred from homology"/>
<dbReference type="EMBL" id="JACBZA010000001">
    <property type="protein sequence ID" value="NYH86913.1"/>
    <property type="molecule type" value="Genomic_DNA"/>
</dbReference>
<evidence type="ECO:0000313" key="12">
    <source>
        <dbReference type="Proteomes" id="UP000533017"/>
    </source>
</evidence>
<dbReference type="SUPFAM" id="SSF51445">
    <property type="entry name" value="(Trans)glycosidases"/>
    <property type="match status" value="1"/>
</dbReference>
<evidence type="ECO:0000313" key="9">
    <source>
        <dbReference type="EMBL" id="NYH86913.1"/>
    </source>
</evidence>
<name>A0A1I2YKQ6_9ACTN</name>
<dbReference type="InterPro" id="IPR017853">
    <property type="entry name" value="GH"/>
</dbReference>
<evidence type="ECO:0000256" key="4">
    <source>
        <dbReference type="ARBA" id="ARBA00012670"/>
    </source>
</evidence>
<dbReference type="GO" id="GO:0046373">
    <property type="term" value="P:L-arabinose metabolic process"/>
    <property type="evidence" value="ECO:0007669"/>
    <property type="project" value="InterPro"/>
</dbReference>
<dbReference type="InterPro" id="IPR010720">
    <property type="entry name" value="Alpha-L-AF_C"/>
</dbReference>
<dbReference type="Gene3D" id="2.60.40.1180">
    <property type="entry name" value="Golgi alpha-mannosidase II"/>
    <property type="match status" value="1"/>
</dbReference>
<dbReference type="SUPFAM" id="SSF51011">
    <property type="entry name" value="Glycosyl hydrolase domain"/>
    <property type="match status" value="1"/>
</dbReference>
<dbReference type="InterPro" id="IPR013780">
    <property type="entry name" value="Glyco_hydro_b"/>
</dbReference>
<dbReference type="AlphaFoldDB" id="A0A1I2YKQ6"/>
<evidence type="ECO:0000313" key="11">
    <source>
        <dbReference type="Proteomes" id="UP000199052"/>
    </source>
</evidence>
<dbReference type="Proteomes" id="UP000199052">
    <property type="component" value="Unassembled WGS sequence"/>
</dbReference>
<feature type="domain" description="Alpha-L-arabinofuranosidase C-terminal" evidence="8">
    <location>
        <begin position="301"/>
        <end position="538"/>
    </location>
</feature>
<keyword evidence="7 9" id="KW-0326">Glycosidase</keyword>
<evidence type="ECO:0000256" key="1">
    <source>
        <dbReference type="ARBA" id="ARBA00001462"/>
    </source>
</evidence>
<reference evidence="9 12" key="2">
    <citation type="submission" date="2020-07" db="EMBL/GenBank/DDBJ databases">
        <title>Sequencing the genomes of 1000 actinobacteria strains.</title>
        <authorList>
            <person name="Klenk H.-P."/>
        </authorList>
    </citation>
    <scope>NUCLEOTIDE SEQUENCE [LARGE SCALE GENOMIC DNA]</scope>
    <source>
        <strain evidence="9 12">DSM 45117</strain>
    </source>
</reference>
<accession>A0A1I2YKQ6</accession>
<evidence type="ECO:0000313" key="10">
    <source>
        <dbReference type="EMBL" id="SFH26225.1"/>
    </source>
</evidence>
<evidence type="ECO:0000256" key="6">
    <source>
        <dbReference type="ARBA" id="ARBA00023277"/>
    </source>
</evidence>
<organism evidence="10 11">
    <name type="scientific">Actinopolymorpha cephalotaxi</name>
    <dbReference type="NCBI Taxonomy" id="504797"/>
    <lineage>
        <taxon>Bacteria</taxon>
        <taxon>Bacillati</taxon>
        <taxon>Actinomycetota</taxon>
        <taxon>Actinomycetes</taxon>
        <taxon>Propionibacteriales</taxon>
        <taxon>Actinopolymorphaceae</taxon>
        <taxon>Actinopolymorpha</taxon>
    </lineage>
</organism>
<dbReference type="GO" id="GO:0046556">
    <property type="term" value="F:alpha-L-arabinofuranosidase activity"/>
    <property type="evidence" value="ECO:0007669"/>
    <property type="project" value="UniProtKB-EC"/>
</dbReference>
<evidence type="ECO:0000256" key="7">
    <source>
        <dbReference type="ARBA" id="ARBA00023295"/>
    </source>
</evidence>
<dbReference type="Pfam" id="PF22848">
    <property type="entry name" value="ASD1_dom"/>
    <property type="match status" value="1"/>
</dbReference>
<reference evidence="10 11" key="1">
    <citation type="submission" date="2016-10" db="EMBL/GenBank/DDBJ databases">
        <authorList>
            <person name="de Groot N.N."/>
        </authorList>
    </citation>
    <scope>NUCLEOTIDE SEQUENCE [LARGE SCALE GENOMIC DNA]</scope>
    <source>
        <strain evidence="10 11">CPCC 202808</strain>
    </source>
</reference>
<dbReference type="Pfam" id="PF06964">
    <property type="entry name" value="Alpha-L-AF_C"/>
    <property type="match status" value="1"/>
</dbReference>
<dbReference type="OrthoDB" id="324838at2"/>
<evidence type="ECO:0000256" key="5">
    <source>
        <dbReference type="ARBA" id="ARBA00022801"/>
    </source>
</evidence>
<evidence type="ECO:0000256" key="2">
    <source>
        <dbReference type="ARBA" id="ARBA00007186"/>
    </source>
</evidence>
<comment type="catalytic activity">
    <reaction evidence="1">
        <text>Hydrolysis of terminal non-reducing alpha-L-arabinofuranoside residues in alpha-L-arabinosides.</text>
        <dbReference type="EC" id="3.2.1.55"/>
    </reaction>
</comment>
<sequence>MTQPTATILIDRSREVGRIDPQIYGHFLESSFFGNIEGGVFDEGSPLSYDGPGARSGLRKDVLTLCQELGLPIVRWPGGNFASPYRWEDGIGPRDSRPRRLELAWGGLETNRFGTDEFLAWCAEVGTEPYLVHNCRDVDEAVRWVEYANSQADTAYTRRRAENGRAEPYGVRYWGIGNEVYGPWQYGHRTADEYAAAAREHARFMRLVDPDIKLVAVGIPWQQEEWTRPLLEQAGNLVDYVSLHLYGASTHLFSPASGDDDYDAVVAQPTYFEQRIQDYSHLVSDLAAKAGVNRPLALALDEWNIRHLEPAGWPEPLPSDDGGVVPRDVAAAGGSPAKLRVNRWSPRTLADALFYAGVFHALHRGSDLPVPPTMANTVNLVNANGLVVARPGGAVKSASYHVWDLYQNSLGSRALATQVDGPARTAAVRQGDERERGGLHTTRPAVVAYLDVSATLTEDRRFLRVAVINRHRSAPIRARIILDARAEALPPTADVRDLGADVDDVLAGNSLSNPGNVCVRDRGRVDVPSGEFDFPPHSVTVLSFTL</sequence>
<comment type="subunit">
    <text evidence="3">Homohexamer; trimer of dimers.</text>
</comment>
<evidence type="ECO:0000259" key="8">
    <source>
        <dbReference type="SMART" id="SM00813"/>
    </source>
</evidence>
<gene>
    <name evidence="9" type="ORF">FHR37_005764</name>
    <name evidence="10" type="ORF">SAMN05421678_114153</name>
</gene>
<protein>
    <recommendedName>
        <fullName evidence="4">non-reducing end alpha-L-arabinofuranosidase</fullName>
        <ecNumber evidence="4">3.2.1.55</ecNumber>
    </recommendedName>
</protein>
<dbReference type="EC" id="3.2.1.55" evidence="4"/>
<evidence type="ECO:0000256" key="3">
    <source>
        <dbReference type="ARBA" id="ARBA00011165"/>
    </source>
</evidence>
<dbReference type="SMART" id="SM00813">
    <property type="entry name" value="Alpha-L-AF_C"/>
    <property type="match status" value="1"/>
</dbReference>
<keyword evidence="12" id="KW-1185">Reference proteome</keyword>
<dbReference type="Gene3D" id="3.20.20.80">
    <property type="entry name" value="Glycosidases"/>
    <property type="match status" value="1"/>
</dbReference>
<dbReference type="Proteomes" id="UP000533017">
    <property type="component" value="Unassembled WGS sequence"/>
</dbReference>
<dbReference type="EMBL" id="FOOI01000014">
    <property type="protein sequence ID" value="SFH26225.1"/>
    <property type="molecule type" value="Genomic_DNA"/>
</dbReference>
<comment type="similarity">
    <text evidence="2">Belongs to the glycosyl hydrolase 51 family.</text>
</comment>
<dbReference type="RefSeq" id="WP_092886562.1">
    <property type="nucleotide sequence ID" value="NZ_FOOI01000014.1"/>
</dbReference>
<dbReference type="PANTHER" id="PTHR43576">
    <property type="entry name" value="ALPHA-L-ARABINOFURANOSIDASE C-RELATED"/>
    <property type="match status" value="1"/>
</dbReference>
<keyword evidence="6" id="KW-0119">Carbohydrate metabolism</keyword>
<dbReference type="STRING" id="504797.SAMN05421678_114153"/>
<dbReference type="PANTHER" id="PTHR43576:SF3">
    <property type="entry name" value="ALPHA-L-ARABINOFURANOSIDASE C"/>
    <property type="match status" value="1"/>
</dbReference>
<dbReference type="GO" id="GO:0000272">
    <property type="term" value="P:polysaccharide catabolic process"/>
    <property type="evidence" value="ECO:0007669"/>
    <property type="project" value="TreeGrafter"/>
</dbReference>
<dbReference type="InterPro" id="IPR055235">
    <property type="entry name" value="ASD1_cat"/>
</dbReference>
<keyword evidence="5 9" id="KW-0378">Hydrolase</keyword>